<dbReference type="SUPFAM" id="SSF48726">
    <property type="entry name" value="Immunoglobulin"/>
    <property type="match status" value="8"/>
</dbReference>
<dbReference type="InterPro" id="IPR013098">
    <property type="entry name" value="Ig_I-set"/>
</dbReference>
<dbReference type="PRINTS" id="PR00014">
    <property type="entry name" value="FNTYPEIII"/>
</dbReference>
<evidence type="ECO:0000256" key="10">
    <source>
        <dbReference type="ARBA" id="ARBA00022723"/>
    </source>
</evidence>
<feature type="domain" description="Fibronectin type-III" evidence="23">
    <location>
        <begin position="1206"/>
        <end position="1302"/>
    </location>
</feature>
<feature type="domain" description="Ig-like" evidence="22">
    <location>
        <begin position="339"/>
        <end position="407"/>
    </location>
</feature>
<dbReference type="FunFam" id="2.60.40.10:FF:000214">
    <property type="entry name" value="titin isoform X1"/>
    <property type="match status" value="1"/>
</dbReference>
<sequence>KDGFKVSEIDGFKLKVDGKVHTLSKESATLEDAGKYMLVFEDKKTSANLGVKALPTTFVRPLANITVTEHQSLHLECEVSQPDKTAHWYVNGQEVTASARIRLTSDGKVHRLDVDSVELDDEGQYKVEVDGASSEASVFVDELPVEFTKPLKDVEIMENQPLILTCEVNKPDLDATWQKDGQNIDASDRVLILKDGKTHTLKIEKTTLNDDSVYKCTVKNRKTTARVTVKEQPLEFTKPLASITVTEGQNIFLECTVSKPGLTPTWYKNGVKISTSETITLSSKDNNHSMTIERAQLSDQAEYTIKIDGKNSKAAVSVIETELEFIRTLEDITITEIPKTLTFECEVSKVNVPAKWYHNSKVITASDKHEFFGKGVIHRLTITDADGKDEGVYKIEVKNKLSEAKLSVEVPPKIFVDKKYQETVILHAGQSTAFEIPFTGNPQPKVTWTFKDGPLPDPKRMEAETIYNMTTVRLGHVIRTDSGNYTVTLENTNGVAEITIKLLVLDKPSVPRDVTVSDITAETAILSWQPPEDDGGKPVSSYIVEKREASKLTWNTLEQPKDTTPYKITKLVEGKQYVFRVCAKNEVGTGKFAESETITAKNPFDVPDAPAAPIIKEIFKDNALITWQPPSKDNGSPVTGYTIERMSSFSPRWVVVNKQPVPATELRVTDLVEDNSYQFRVIAINAAGPSSPSEPSPSIKAKDPWTVPGRPGTPEVSGTDKSSVALKWAAPESDGGAPIFNYIVEFRPEGTSQWRRASETVTVPDTTFSVTGLKENKDYEFRVSAENKAGVGEASKPTQPVKVVAPLFGVPPVLLEALQDIAIVAPNDAILECDIDVGEPEADIKWYRGKKEIRKSAKYEMSYEDEVASLVVHKTEPQDADVYRCEASNPLGKVQTEGTLSIHTLPALEYDNRFQSAQSIKAGSNIALKVDVSGIPSPSILWRLDGQVLAKSDRVSIETTADYSTLIIKNAAIEDTGVYTIVAENVVGKAVADFEINVNDKPGKPENFHVLEIMKDSIAVAWEPPTNLGGCALKGYVIEKREAKRNTWTAVQSVDATTTTFAVQKLLEGKEYYFRVAAENEFGVGEAAELFDGIVAKSPFDAPDSPKKLIATEVTRSSITLTWEPPESDGGAAITGYALERKSPSTSRWLRVNKSPIRDTVFTVNDLEEGGEYEFRVMAENPVGLSKPSASTGLITAKNPYDKPAAPKQPEAVDTTRSSVTLKWLPPSKDGGDAIFNYVVEYRPLGSVKWLLANPDSKVPDTNSIVKDLVDGMEYEFRVAAENKAGVGPMSPPSLPVSVRELIVGEAPTVLEGLPDVAVTEGDTAILGCKISGQPMPTIKWLKDHREVIADKRHEIVYQDFVASLVVKDVQDKDAGSYTCEASMTLAQLILLEFWRFKHHQP</sequence>
<keyword evidence="7" id="KW-0723">Serine/threonine-protein kinase</keyword>
<evidence type="ECO:0000256" key="15">
    <source>
        <dbReference type="ARBA" id="ARBA00022860"/>
    </source>
</evidence>
<dbReference type="SMART" id="SM00409">
    <property type="entry name" value="IG"/>
    <property type="match status" value="8"/>
</dbReference>
<evidence type="ECO:0000313" key="25">
    <source>
        <dbReference type="EMBL" id="CEK93026.1"/>
    </source>
</evidence>
<keyword evidence="6" id="KW-0963">Cytoplasm</keyword>
<evidence type="ECO:0000256" key="20">
    <source>
        <dbReference type="ARBA" id="ARBA00048679"/>
    </source>
</evidence>
<dbReference type="InterPro" id="IPR003599">
    <property type="entry name" value="Ig_sub"/>
</dbReference>
<dbReference type="CDD" id="cd05748">
    <property type="entry name" value="Ig_Titin_like"/>
    <property type="match status" value="1"/>
</dbReference>
<keyword evidence="9" id="KW-0808">Transferase</keyword>
<evidence type="ECO:0000256" key="16">
    <source>
        <dbReference type="ARBA" id="ARBA00023157"/>
    </source>
</evidence>
<feature type="compositionally biased region" description="Low complexity" evidence="21">
    <location>
        <begin position="689"/>
        <end position="698"/>
    </location>
</feature>
<dbReference type="PANTHER" id="PTHR13817">
    <property type="entry name" value="TITIN"/>
    <property type="match status" value="1"/>
</dbReference>
<dbReference type="GO" id="GO:0031672">
    <property type="term" value="C:A band"/>
    <property type="evidence" value="ECO:0007669"/>
    <property type="project" value="UniProtKB-ARBA"/>
</dbReference>
<feature type="domain" description="Fibronectin type-III" evidence="23">
    <location>
        <begin position="1004"/>
        <end position="1099"/>
    </location>
</feature>
<evidence type="ECO:0000256" key="3">
    <source>
        <dbReference type="ARBA" id="ARBA00004496"/>
    </source>
</evidence>
<organism evidence="25">
    <name type="scientific">Arion vulgaris</name>
    <dbReference type="NCBI Taxonomy" id="1028688"/>
    <lineage>
        <taxon>Eukaryota</taxon>
        <taxon>Metazoa</taxon>
        <taxon>Spiralia</taxon>
        <taxon>Lophotrochozoa</taxon>
        <taxon>Mollusca</taxon>
        <taxon>Gastropoda</taxon>
        <taxon>Heterobranchia</taxon>
        <taxon>Euthyneura</taxon>
        <taxon>Panpulmonata</taxon>
        <taxon>Eupulmonata</taxon>
        <taxon>Stylommatophora</taxon>
        <taxon>Helicina</taxon>
        <taxon>Arionoidea</taxon>
        <taxon>Arionidae</taxon>
        <taxon>Arion</taxon>
    </lineage>
</organism>
<dbReference type="FunFam" id="2.60.40.10:FF:000127">
    <property type="entry name" value="titin isoform X1"/>
    <property type="match status" value="1"/>
</dbReference>
<dbReference type="GO" id="GO:0004674">
    <property type="term" value="F:protein serine/threonine kinase activity"/>
    <property type="evidence" value="ECO:0007669"/>
    <property type="project" value="UniProtKB-KW"/>
</dbReference>
<dbReference type="InterPro" id="IPR013783">
    <property type="entry name" value="Ig-like_fold"/>
</dbReference>
<evidence type="ECO:0000256" key="13">
    <source>
        <dbReference type="ARBA" id="ARBA00022837"/>
    </source>
</evidence>
<dbReference type="EC" id="2.7.11.1" evidence="5"/>
<dbReference type="GO" id="GO:0005634">
    <property type="term" value="C:nucleus"/>
    <property type="evidence" value="ECO:0007669"/>
    <property type="project" value="UniProtKB-SubCell"/>
</dbReference>
<protein>
    <recommendedName>
        <fullName evidence="5">non-specific serine/threonine protein kinase</fullName>
        <ecNumber evidence="5">2.7.11.1</ecNumber>
    </recommendedName>
</protein>
<keyword evidence="11" id="KW-0677">Repeat</keyword>
<keyword evidence="16" id="KW-1015">Disulfide bond</keyword>
<evidence type="ECO:0000256" key="7">
    <source>
        <dbReference type="ARBA" id="ARBA00022527"/>
    </source>
</evidence>
<reference evidence="25" key="1">
    <citation type="submission" date="2014-12" db="EMBL/GenBank/DDBJ databases">
        <title>Insight into the proteome of Arion vulgaris.</title>
        <authorList>
            <person name="Aradska J."/>
            <person name="Bulat T."/>
            <person name="Smidak R."/>
            <person name="Sarate P."/>
            <person name="Gangsoo J."/>
            <person name="Sialana F."/>
            <person name="Bilban M."/>
            <person name="Lubec G."/>
        </authorList>
    </citation>
    <scope>NUCLEOTIDE SEQUENCE</scope>
    <source>
        <tissue evidence="25">Skin</tissue>
    </source>
</reference>
<evidence type="ECO:0000256" key="5">
    <source>
        <dbReference type="ARBA" id="ARBA00012513"/>
    </source>
</evidence>
<feature type="domain" description="Ig-like" evidence="22">
    <location>
        <begin position="1308"/>
        <end position="1383"/>
    </location>
</feature>
<feature type="domain" description="Ig-like" evidence="22">
    <location>
        <begin position="906"/>
        <end position="999"/>
    </location>
</feature>
<dbReference type="PROSITE" id="PS50853">
    <property type="entry name" value="FN3"/>
    <property type="match status" value="6"/>
</dbReference>
<evidence type="ECO:0000256" key="6">
    <source>
        <dbReference type="ARBA" id="ARBA00022490"/>
    </source>
</evidence>
<dbReference type="InterPro" id="IPR036179">
    <property type="entry name" value="Ig-like_dom_sf"/>
</dbReference>
<comment type="cofactor">
    <cofactor evidence="1">
        <name>Mg(2+)</name>
        <dbReference type="ChEBI" id="CHEBI:18420"/>
    </cofactor>
</comment>
<dbReference type="PANTHER" id="PTHR13817:SF151">
    <property type="entry name" value="TITIN"/>
    <property type="match status" value="1"/>
</dbReference>
<comment type="subcellular location">
    <subcellularLocation>
        <location evidence="3">Cytoplasm</location>
    </subcellularLocation>
    <subcellularLocation>
        <location evidence="2">Nucleus</location>
    </subcellularLocation>
</comment>
<evidence type="ECO:0000256" key="18">
    <source>
        <dbReference type="ARBA" id="ARBA00023319"/>
    </source>
</evidence>
<evidence type="ECO:0000256" key="17">
    <source>
        <dbReference type="ARBA" id="ARBA00023242"/>
    </source>
</evidence>
<keyword evidence="8" id="KW-0597">Phosphoprotein</keyword>
<dbReference type="SMART" id="SM00408">
    <property type="entry name" value="IGc2"/>
    <property type="match status" value="8"/>
</dbReference>
<evidence type="ECO:0000313" key="24">
    <source>
        <dbReference type="EMBL" id="CEK93025.1"/>
    </source>
</evidence>
<keyword evidence="13" id="KW-0106">Calcium</keyword>
<keyword evidence="14" id="KW-0460">Magnesium</keyword>
<evidence type="ECO:0000259" key="23">
    <source>
        <dbReference type="PROSITE" id="PS50853"/>
    </source>
</evidence>
<evidence type="ECO:0000256" key="12">
    <source>
        <dbReference type="ARBA" id="ARBA00022777"/>
    </source>
</evidence>
<dbReference type="GO" id="GO:0046872">
    <property type="term" value="F:metal ion binding"/>
    <property type="evidence" value="ECO:0007669"/>
    <property type="project" value="UniProtKB-KW"/>
</dbReference>
<dbReference type="Pfam" id="PF07679">
    <property type="entry name" value="I-set"/>
    <property type="match status" value="8"/>
</dbReference>
<evidence type="ECO:0000256" key="11">
    <source>
        <dbReference type="ARBA" id="ARBA00022737"/>
    </source>
</evidence>
<dbReference type="InterPro" id="IPR036116">
    <property type="entry name" value="FN3_sf"/>
</dbReference>
<evidence type="ECO:0000256" key="19">
    <source>
        <dbReference type="ARBA" id="ARBA00047899"/>
    </source>
</evidence>
<comment type="catalytic activity">
    <reaction evidence="19">
        <text>L-threonyl-[protein] + ATP = O-phospho-L-threonyl-[protein] + ADP + H(+)</text>
        <dbReference type="Rhea" id="RHEA:46608"/>
        <dbReference type="Rhea" id="RHEA-COMP:11060"/>
        <dbReference type="Rhea" id="RHEA-COMP:11605"/>
        <dbReference type="ChEBI" id="CHEBI:15378"/>
        <dbReference type="ChEBI" id="CHEBI:30013"/>
        <dbReference type="ChEBI" id="CHEBI:30616"/>
        <dbReference type="ChEBI" id="CHEBI:61977"/>
        <dbReference type="ChEBI" id="CHEBI:456216"/>
        <dbReference type="EC" id="2.7.11.1"/>
    </reaction>
</comment>
<gene>
    <name evidence="25" type="primary">ORF191641</name>
    <name evidence="24" type="synonym">ORF191632</name>
</gene>
<dbReference type="EMBL" id="HACG01046160">
    <property type="protein sequence ID" value="CEK93025.1"/>
    <property type="molecule type" value="Transcribed_RNA"/>
</dbReference>
<dbReference type="Pfam" id="PF00041">
    <property type="entry name" value="fn3"/>
    <property type="match status" value="6"/>
</dbReference>
<evidence type="ECO:0000259" key="22">
    <source>
        <dbReference type="PROSITE" id="PS50835"/>
    </source>
</evidence>
<comment type="similarity">
    <text evidence="4">Belongs to the protein kinase superfamily. CAMK Ser/Thr protein kinase family.</text>
</comment>
<evidence type="ECO:0000256" key="14">
    <source>
        <dbReference type="ARBA" id="ARBA00022842"/>
    </source>
</evidence>
<keyword evidence="12" id="KW-0418">Kinase</keyword>
<feature type="domain" description="Ig-like" evidence="22">
    <location>
        <begin position="233"/>
        <end position="317"/>
    </location>
</feature>
<dbReference type="FunFam" id="2.60.40.10:FF:000034">
    <property type="entry name" value="Titin isoform A"/>
    <property type="match status" value="1"/>
</dbReference>
<dbReference type="FunFam" id="2.60.40.10:FF:000002">
    <property type="entry name" value="Titin a"/>
    <property type="match status" value="1"/>
</dbReference>
<dbReference type="FunFam" id="2.60.40.10:FF:000011">
    <property type="entry name" value="Titin b"/>
    <property type="match status" value="1"/>
</dbReference>
<dbReference type="FunFam" id="2.60.40.10:FF:000050">
    <property type="entry name" value="Titin isoform B"/>
    <property type="match status" value="3"/>
</dbReference>
<dbReference type="PROSITE" id="PS50835">
    <property type="entry name" value="IG_LIKE"/>
    <property type="match status" value="8"/>
</dbReference>
<evidence type="ECO:0000256" key="1">
    <source>
        <dbReference type="ARBA" id="ARBA00001946"/>
    </source>
</evidence>
<dbReference type="SUPFAM" id="SSF49265">
    <property type="entry name" value="Fibronectin type III"/>
    <property type="match status" value="3"/>
</dbReference>
<evidence type="ECO:0000256" key="8">
    <source>
        <dbReference type="ARBA" id="ARBA00022553"/>
    </source>
</evidence>
<dbReference type="FunFam" id="2.60.40.10:FF:000107">
    <property type="entry name" value="Myosin, light chain kinase a"/>
    <property type="match status" value="2"/>
</dbReference>
<accession>A0A0B7BL09</accession>
<feature type="domain" description="Ig-like" evidence="22">
    <location>
        <begin position="144"/>
        <end position="228"/>
    </location>
</feature>
<keyword evidence="17" id="KW-0539">Nucleus</keyword>
<dbReference type="InterPro" id="IPR007110">
    <property type="entry name" value="Ig-like_dom"/>
</dbReference>
<dbReference type="Gene3D" id="2.60.40.10">
    <property type="entry name" value="Immunoglobulins"/>
    <property type="match status" value="15"/>
</dbReference>
<dbReference type="FunFam" id="2.60.40.10:FF:000003">
    <property type="entry name" value="Titin isoform E"/>
    <property type="match status" value="2"/>
</dbReference>
<proteinExistence type="inferred from homology"/>
<evidence type="ECO:0000256" key="2">
    <source>
        <dbReference type="ARBA" id="ARBA00004123"/>
    </source>
</evidence>
<feature type="domain" description="Fibronectin type-III" evidence="23">
    <location>
        <begin position="510"/>
        <end position="603"/>
    </location>
</feature>
<dbReference type="FunFam" id="2.60.40.10:FF:000031">
    <property type="entry name" value="Myosin-binding protein C, slow type"/>
    <property type="match status" value="1"/>
</dbReference>
<keyword evidence="15" id="KW-0112">Calmodulin-binding</keyword>
<keyword evidence="18" id="KW-0393">Immunoglobulin domain</keyword>
<feature type="domain" description="Ig-like" evidence="22">
    <location>
        <begin position="55"/>
        <end position="139"/>
    </location>
</feature>
<keyword evidence="10" id="KW-0479">Metal-binding</keyword>
<name>A0A0B7BL09_9EUPU</name>
<feature type="domain" description="Fibronectin type-III" evidence="23">
    <location>
        <begin position="1105"/>
        <end position="1200"/>
    </location>
</feature>
<feature type="non-terminal residue" evidence="25">
    <location>
        <position position="1"/>
    </location>
</feature>
<dbReference type="EMBL" id="HACG01046161">
    <property type="protein sequence ID" value="CEK93026.1"/>
    <property type="molecule type" value="Transcribed_RNA"/>
</dbReference>
<feature type="domain" description="Ig-like" evidence="22">
    <location>
        <begin position="811"/>
        <end position="901"/>
    </location>
</feature>
<dbReference type="CDD" id="cd00063">
    <property type="entry name" value="FN3"/>
    <property type="match status" value="6"/>
</dbReference>
<feature type="domain" description="Fibronectin type-III" evidence="23">
    <location>
        <begin position="710"/>
        <end position="806"/>
    </location>
</feature>
<evidence type="ECO:0000256" key="9">
    <source>
        <dbReference type="ARBA" id="ARBA00022679"/>
    </source>
</evidence>
<comment type="catalytic activity">
    <reaction evidence="20">
        <text>L-seryl-[protein] + ATP = O-phospho-L-seryl-[protein] + ADP + H(+)</text>
        <dbReference type="Rhea" id="RHEA:17989"/>
        <dbReference type="Rhea" id="RHEA-COMP:9863"/>
        <dbReference type="Rhea" id="RHEA-COMP:11604"/>
        <dbReference type="ChEBI" id="CHEBI:15378"/>
        <dbReference type="ChEBI" id="CHEBI:29999"/>
        <dbReference type="ChEBI" id="CHEBI:30616"/>
        <dbReference type="ChEBI" id="CHEBI:83421"/>
        <dbReference type="ChEBI" id="CHEBI:456216"/>
        <dbReference type="EC" id="2.7.11.1"/>
    </reaction>
</comment>
<dbReference type="InterPro" id="IPR003961">
    <property type="entry name" value="FN3_dom"/>
</dbReference>
<feature type="domain" description="Fibronectin type-III" evidence="23">
    <location>
        <begin position="609"/>
        <end position="704"/>
    </location>
</feature>
<dbReference type="InterPro" id="IPR050964">
    <property type="entry name" value="Striated_Muscle_Regulatory"/>
</dbReference>
<dbReference type="SMART" id="SM00060">
    <property type="entry name" value="FN3"/>
    <property type="match status" value="6"/>
</dbReference>
<dbReference type="GO" id="GO:0005516">
    <property type="term" value="F:calmodulin binding"/>
    <property type="evidence" value="ECO:0007669"/>
    <property type="project" value="UniProtKB-KW"/>
</dbReference>
<evidence type="ECO:0000256" key="21">
    <source>
        <dbReference type="SAM" id="MobiDB-lite"/>
    </source>
</evidence>
<evidence type="ECO:0000256" key="4">
    <source>
        <dbReference type="ARBA" id="ARBA00006692"/>
    </source>
</evidence>
<feature type="region of interest" description="Disordered" evidence="21">
    <location>
        <begin position="687"/>
        <end position="720"/>
    </location>
</feature>
<dbReference type="CDD" id="cd00096">
    <property type="entry name" value="Ig"/>
    <property type="match status" value="3"/>
</dbReference>
<feature type="domain" description="Ig-like" evidence="22">
    <location>
        <begin position="412"/>
        <end position="499"/>
    </location>
</feature>
<dbReference type="InterPro" id="IPR003598">
    <property type="entry name" value="Ig_sub2"/>
</dbReference>